<feature type="compositionally biased region" description="Gly residues" evidence="1">
    <location>
        <begin position="241"/>
        <end position="263"/>
    </location>
</feature>
<evidence type="ECO:0000313" key="2">
    <source>
        <dbReference type="EMBL" id="CAD8629172.1"/>
    </source>
</evidence>
<proteinExistence type="predicted"/>
<accession>A0A7S0M4Q7</accession>
<protein>
    <submittedName>
        <fullName evidence="2">Uncharacterized protein</fullName>
    </submittedName>
</protein>
<sequence length="284" mass="30919">MFPYCAYQCNIRLYFIFRPHSRMDGVLVSERSGMNRTVDGADPFSQCRSSKSFPHKIKGLKLWSNWTWTRSLESTLHLDDVQDPSKSSMHFPDYTIPSMFNATYNVDHQLKCSDCRPVIGNRCNVQVNDPKVQEHISRLQDYSDCCERATGRATSSIEQPTDDWVRRFRSREARGLSGGSDRFESPYVGSFLHRSGSGVAGSTPRPALAASASMLRRRRHSCSGPTVYSAPSRPADDSVSLGGGGGGSAAAGEGGSGSGGGGGESTVYRKQVASALAAGRTVWM</sequence>
<reference evidence="2" key="1">
    <citation type="submission" date="2021-01" db="EMBL/GenBank/DDBJ databases">
        <authorList>
            <person name="Corre E."/>
            <person name="Pelletier E."/>
            <person name="Niang G."/>
            <person name="Scheremetjew M."/>
            <person name="Finn R."/>
            <person name="Kale V."/>
            <person name="Holt S."/>
            <person name="Cochrane G."/>
            <person name="Meng A."/>
            <person name="Brown T."/>
            <person name="Cohen L."/>
        </authorList>
    </citation>
    <scope>NUCLEOTIDE SEQUENCE</scope>
    <source>
        <strain evidence="2">CCAP979/52</strain>
    </source>
</reference>
<gene>
    <name evidence="2" type="ORF">CCUR1050_LOCUS6851</name>
</gene>
<evidence type="ECO:0000256" key="1">
    <source>
        <dbReference type="SAM" id="MobiDB-lite"/>
    </source>
</evidence>
<name>A0A7S0M4Q7_9CRYP</name>
<feature type="region of interest" description="Disordered" evidence="1">
    <location>
        <begin position="222"/>
        <end position="263"/>
    </location>
</feature>
<dbReference type="AlphaFoldDB" id="A0A7S0M4Q7"/>
<organism evidence="2">
    <name type="scientific">Cryptomonas curvata</name>
    <dbReference type="NCBI Taxonomy" id="233186"/>
    <lineage>
        <taxon>Eukaryota</taxon>
        <taxon>Cryptophyceae</taxon>
        <taxon>Cryptomonadales</taxon>
        <taxon>Cryptomonadaceae</taxon>
        <taxon>Cryptomonas</taxon>
    </lineage>
</organism>
<dbReference type="EMBL" id="HBEZ01012460">
    <property type="protein sequence ID" value="CAD8629172.1"/>
    <property type="molecule type" value="Transcribed_RNA"/>
</dbReference>